<gene>
    <name evidence="1" type="ORF">ABEG20_05625</name>
</gene>
<organism evidence="1">
    <name type="scientific">Pedobacter sp. KACC 23697</name>
    <dbReference type="NCBI Taxonomy" id="3149230"/>
    <lineage>
        <taxon>Bacteria</taxon>
        <taxon>Pseudomonadati</taxon>
        <taxon>Bacteroidota</taxon>
        <taxon>Sphingobacteriia</taxon>
        <taxon>Sphingobacteriales</taxon>
        <taxon>Sphingobacteriaceae</taxon>
        <taxon>Pedobacter</taxon>
    </lineage>
</organism>
<reference evidence="1" key="1">
    <citation type="submission" date="2024-05" db="EMBL/GenBank/DDBJ databases">
        <authorList>
            <person name="Kim S."/>
            <person name="Heo J."/>
            <person name="Choi H."/>
            <person name="Choi Y."/>
            <person name="Kwon S.-W."/>
            <person name="Kim Y."/>
        </authorList>
    </citation>
    <scope>NUCLEOTIDE SEQUENCE</scope>
    <source>
        <strain evidence="1">KACC 23697</strain>
    </source>
</reference>
<dbReference type="RefSeq" id="WP_406826412.1">
    <property type="nucleotide sequence ID" value="NZ_CP157485.1"/>
</dbReference>
<evidence type="ECO:0008006" key="2">
    <source>
        <dbReference type="Google" id="ProtNLM"/>
    </source>
</evidence>
<dbReference type="AlphaFoldDB" id="A0AAU7K8Y7"/>
<accession>A0AAU7K8Y7</accession>
<dbReference type="SUPFAM" id="SSF53335">
    <property type="entry name" value="S-adenosyl-L-methionine-dependent methyltransferases"/>
    <property type="match status" value="1"/>
</dbReference>
<evidence type="ECO:0000313" key="1">
    <source>
        <dbReference type="EMBL" id="XBO49080.1"/>
    </source>
</evidence>
<dbReference type="InterPro" id="IPR029063">
    <property type="entry name" value="SAM-dependent_MTases_sf"/>
</dbReference>
<name>A0AAU7K8Y7_9SPHI</name>
<protein>
    <recommendedName>
        <fullName evidence="2">Class I SAM-dependent methyltransferase</fullName>
    </recommendedName>
</protein>
<proteinExistence type="predicted"/>
<dbReference type="EMBL" id="CP157485">
    <property type="protein sequence ID" value="XBO49080.1"/>
    <property type="molecule type" value="Genomic_DNA"/>
</dbReference>
<sequence length="496" mass="56797">MDINVLLTALETKSAAEFDVWLIKHEKELSNFLYRLSGPDLHGMDFDRIFFSSIAKSAAYNSFKASGSTAEPFIFFVEMVSVAAERLALIQIDSMLLTLLAHVPENAARYRLEALSEFSQVEDVSKDYFTKLPVVLALLAKAQLIGEEANYRSLIDILVFFIEKARKAFNKLGKSGYITCLNERCSDPELIAAYPILEHPVIRAMITGEELFSVETVTVLRDRLEPSESIKIIFHQLNSEYYAHREINHPAGNWWGYDNRTILGEVLRRGRTDFRKSYGEITTDDKVLLYCFFNMKKHFYTSYAVFELILPSLKTFFNNTDYKPIMIDLGCGPMTSGLALADLIKTTTGNALSFTYIGVDIAPAMLRRAKTFEVSDIFSESTFYYHENWNDIDFGVLYAVAGKNNPVLINASYLFASDSLLPADLAIFVADITKFWDHVYFVFQNPDNDIRNTKYLEFKSLVQHHRLTENTETIRYKTVSSESNEKVYYEILEIMR</sequence>